<dbReference type="EMBL" id="PEWD01000070">
    <property type="protein sequence ID" value="PIU68505.1"/>
    <property type="molecule type" value="Genomic_DNA"/>
</dbReference>
<evidence type="ECO:0000313" key="3">
    <source>
        <dbReference type="Proteomes" id="UP000229916"/>
    </source>
</evidence>
<sequence>MEDSKSFSCPPSQPSAIPSWIIFVAGLLSALMLFLAGVALGYISIKPLSLTTETSTSAQNQSTTSAAVEETAGWKTCTNSKLNLSLKYPDSTGWGCAIDVAPYTGSGNIVIDKDGNKYFTLTDSYNFSPTPDSNNGRKEEIGNITLENKSFKIYFWPDRTDLPQVLEQIVYATNNTKTLYFVSDDYDKLTTKGKDELKSILQTIQAL</sequence>
<evidence type="ECO:0000313" key="2">
    <source>
        <dbReference type="EMBL" id="PIU68505.1"/>
    </source>
</evidence>
<name>A0A2M7AMA2_UNCKA</name>
<keyword evidence="1" id="KW-0812">Transmembrane</keyword>
<keyword evidence="1" id="KW-1133">Transmembrane helix</keyword>
<gene>
    <name evidence="2" type="ORF">COS81_03730</name>
</gene>
<feature type="transmembrane region" description="Helical" evidence="1">
    <location>
        <begin position="20"/>
        <end position="43"/>
    </location>
</feature>
<reference evidence="3" key="1">
    <citation type="submission" date="2017-09" db="EMBL/GenBank/DDBJ databases">
        <title>Depth-based differentiation of microbial function through sediment-hosted aquifers and enrichment of novel symbionts in the deep terrestrial subsurface.</title>
        <authorList>
            <person name="Probst A.J."/>
            <person name="Ladd B."/>
            <person name="Jarett J.K."/>
            <person name="Geller-Mcgrath D.E."/>
            <person name="Sieber C.M.K."/>
            <person name="Emerson J.B."/>
            <person name="Anantharaman K."/>
            <person name="Thomas B.C."/>
            <person name="Malmstrom R."/>
            <person name="Stieglmeier M."/>
            <person name="Klingl A."/>
            <person name="Woyke T."/>
            <person name="Ryan C.M."/>
            <person name="Banfield J.F."/>
        </authorList>
    </citation>
    <scope>NUCLEOTIDE SEQUENCE [LARGE SCALE GENOMIC DNA]</scope>
</reference>
<proteinExistence type="predicted"/>
<organism evidence="2 3">
    <name type="scientific">candidate division WWE3 bacterium CG06_land_8_20_14_3_00_42_16</name>
    <dbReference type="NCBI Taxonomy" id="1975083"/>
    <lineage>
        <taxon>Bacteria</taxon>
        <taxon>Katanobacteria</taxon>
    </lineage>
</organism>
<comment type="caution">
    <text evidence="2">The sequence shown here is derived from an EMBL/GenBank/DDBJ whole genome shotgun (WGS) entry which is preliminary data.</text>
</comment>
<keyword evidence="1" id="KW-0472">Membrane</keyword>
<protein>
    <submittedName>
        <fullName evidence="2">Uncharacterized protein</fullName>
    </submittedName>
</protein>
<dbReference type="AlphaFoldDB" id="A0A2M7AMA2"/>
<evidence type="ECO:0000256" key="1">
    <source>
        <dbReference type="SAM" id="Phobius"/>
    </source>
</evidence>
<dbReference type="Proteomes" id="UP000229916">
    <property type="component" value="Unassembled WGS sequence"/>
</dbReference>
<accession>A0A2M7AMA2</accession>